<reference evidence="2" key="4">
    <citation type="submission" date="2025-08" db="UniProtKB">
        <authorList>
            <consortium name="Ensembl"/>
        </authorList>
    </citation>
    <scope>IDENTIFICATION</scope>
</reference>
<reference evidence="3" key="2">
    <citation type="journal article" date="2007" name="PLoS Biol.">
        <title>Survey sequencing and comparative analysis of the elephant shark (Callorhinchus milii) genome.</title>
        <authorList>
            <person name="Venkatesh B."/>
            <person name="Kirkness E.F."/>
            <person name="Loh Y.H."/>
            <person name="Halpern A.L."/>
            <person name="Lee A.P."/>
            <person name="Johnson J."/>
            <person name="Dandona N."/>
            <person name="Viswanathan L.D."/>
            <person name="Tay A."/>
            <person name="Venter J.C."/>
            <person name="Strausberg R.L."/>
            <person name="Brenner S."/>
        </authorList>
    </citation>
    <scope>NUCLEOTIDE SEQUENCE [LARGE SCALE GENOMIC DNA]</scope>
</reference>
<reference evidence="2" key="5">
    <citation type="submission" date="2025-09" db="UniProtKB">
        <authorList>
            <consortium name="Ensembl"/>
        </authorList>
    </citation>
    <scope>IDENTIFICATION</scope>
</reference>
<proteinExistence type="predicted"/>
<feature type="coiled-coil region" evidence="1">
    <location>
        <begin position="192"/>
        <end position="219"/>
    </location>
</feature>
<sequence>MVCIVSQFVSATSLNQQIVAINSAIMKLSKAENVRKDTAMMMQPYANWEEFLMPGPTAIAILGELIFISAADDFPINKNNPDKTYEFIKYPESFRACLMQVSNQGWMAFNKAHKNMDQIRLESLNIPGYIKFLVQTLMQDNETIVKALLPGQLNTIKTVADKCLKLANSVDEEFLTVVELIQELMEVSVSARSVHEENVKEVKKALEEAKIKEVSAKRANELAEKHFTKMSSSLDEAQTSYRAQMLISTPSVLNMGAAALVDGVSNVLKNDADELINITLKLKEFISPGESIDMTKLFDQRTESSNSNVCKQRFRTLETEIENEENCKAKKPALKLCKQGVKLCCELEEITKLQSKDGKGNKELATKINKLHQQIIMFTSACKKSQNETPFPAIPPNLAKTNTNPGILQTLINNTHVKAELNRSQLNQAKEDYERSMENMKKCNDEHDEILIKIRNCEVQEIDFDTTVKMLVKGLKLLGNVKDQWAKMIGFFQMISNIIDSSLNTSLGQLVTNIEPGHSVTGYTQNKFVKDMIYNHAFQASNVANLVNMISGTYVEVSRNHLMDRVSSLGKLMSMDPTESNFNLERQMFQKGCDEAKHAIRGIVEKNMNDFKLSVEERINTIDNNLKAVLPPIAEEEIKAIRSSVNVDPEDVFKELSLEDADQFC</sequence>
<organism evidence="2 3">
    <name type="scientific">Callorhinchus milii</name>
    <name type="common">Ghost shark</name>
    <dbReference type="NCBI Taxonomy" id="7868"/>
    <lineage>
        <taxon>Eukaryota</taxon>
        <taxon>Metazoa</taxon>
        <taxon>Chordata</taxon>
        <taxon>Craniata</taxon>
        <taxon>Vertebrata</taxon>
        <taxon>Chondrichthyes</taxon>
        <taxon>Holocephali</taxon>
        <taxon>Chimaeriformes</taxon>
        <taxon>Callorhinchidae</taxon>
        <taxon>Callorhinchus</taxon>
    </lineage>
</organism>
<dbReference type="PANTHER" id="PTHR33488:SF2">
    <property type="entry name" value="EARLY ENDOSOME ANTIGEN 1-LIKE"/>
    <property type="match status" value="1"/>
</dbReference>
<dbReference type="InParanoid" id="A0A4W3GPJ1"/>
<dbReference type="Ensembl" id="ENSCMIT00000000073.1">
    <property type="protein sequence ID" value="ENSCMIP00000000049.1"/>
    <property type="gene ID" value="ENSCMIG00000000059.1"/>
</dbReference>
<accession>A0A4W3GPJ1</accession>
<dbReference type="STRING" id="7868.ENSCMIP00000000049"/>
<dbReference type="PANTHER" id="PTHR33488">
    <property type="entry name" value="ZGC:162509"/>
    <property type="match status" value="1"/>
</dbReference>
<protein>
    <submittedName>
        <fullName evidence="2">Uncharacterized LOC103191511</fullName>
    </submittedName>
</protein>
<evidence type="ECO:0000313" key="2">
    <source>
        <dbReference type="Ensembl" id="ENSCMIP00000000049.1"/>
    </source>
</evidence>
<dbReference type="Proteomes" id="UP000314986">
    <property type="component" value="Unassembled WGS sequence"/>
</dbReference>
<keyword evidence="1" id="KW-0175">Coiled coil</keyword>
<reference evidence="3" key="1">
    <citation type="journal article" date="2006" name="Science">
        <title>Ancient noncoding elements conserved in the human genome.</title>
        <authorList>
            <person name="Venkatesh B."/>
            <person name="Kirkness E.F."/>
            <person name="Loh Y.H."/>
            <person name="Halpern A.L."/>
            <person name="Lee A.P."/>
            <person name="Johnson J."/>
            <person name="Dandona N."/>
            <person name="Viswanathan L.D."/>
            <person name="Tay A."/>
            <person name="Venter J.C."/>
            <person name="Strausberg R.L."/>
            <person name="Brenner S."/>
        </authorList>
    </citation>
    <scope>NUCLEOTIDE SEQUENCE [LARGE SCALE GENOMIC DNA]</scope>
</reference>
<dbReference type="GeneTree" id="ENSGT00390000008061"/>
<name>A0A4W3GPJ1_CALMI</name>
<feature type="coiled-coil region" evidence="1">
    <location>
        <begin position="416"/>
        <end position="446"/>
    </location>
</feature>
<evidence type="ECO:0000256" key="1">
    <source>
        <dbReference type="SAM" id="Coils"/>
    </source>
</evidence>
<keyword evidence="3" id="KW-1185">Reference proteome</keyword>
<dbReference type="OMA" id="IKASAMF"/>
<dbReference type="AlphaFoldDB" id="A0A4W3GPJ1"/>
<evidence type="ECO:0000313" key="3">
    <source>
        <dbReference type="Proteomes" id="UP000314986"/>
    </source>
</evidence>
<reference evidence="3" key="3">
    <citation type="journal article" date="2014" name="Nature">
        <title>Elephant shark genome provides unique insights into gnathostome evolution.</title>
        <authorList>
            <consortium name="International Elephant Shark Genome Sequencing Consortium"/>
            <person name="Venkatesh B."/>
            <person name="Lee A.P."/>
            <person name="Ravi V."/>
            <person name="Maurya A.K."/>
            <person name="Lian M.M."/>
            <person name="Swann J.B."/>
            <person name="Ohta Y."/>
            <person name="Flajnik M.F."/>
            <person name="Sutoh Y."/>
            <person name="Kasahara M."/>
            <person name="Hoon S."/>
            <person name="Gangu V."/>
            <person name="Roy S.W."/>
            <person name="Irimia M."/>
            <person name="Korzh V."/>
            <person name="Kondrychyn I."/>
            <person name="Lim Z.W."/>
            <person name="Tay B.H."/>
            <person name="Tohari S."/>
            <person name="Kong K.W."/>
            <person name="Ho S."/>
            <person name="Lorente-Galdos B."/>
            <person name="Quilez J."/>
            <person name="Marques-Bonet T."/>
            <person name="Raney B.J."/>
            <person name="Ingham P.W."/>
            <person name="Tay A."/>
            <person name="Hillier L.W."/>
            <person name="Minx P."/>
            <person name="Boehm T."/>
            <person name="Wilson R.K."/>
            <person name="Brenner S."/>
            <person name="Warren W.C."/>
        </authorList>
    </citation>
    <scope>NUCLEOTIDE SEQUENCE [LARGE SCALE GENOMIC DNA]</scope>
</reference>